<keyword evidence="4" id="KW-1185">Reference proteome</keyword>
<dbReference type="InterPro" id="IPR050471">
    <property type="entry name" value="AB_hydrolase"/>
</dbReference>
<evidence type="ECO:0000256" key="1">
    <source>
        <dbReference type="ARBA" id="ARBA00038128"/>
    </source>
</evidence>
<proteinExistence type="inferred from homology"/>
<dbReference type="EMBL" id="BMXF01000002">
    <property type="protein sequence ID" value="GHB67091.1"/>
    <property type="molecule type" value="Genomic_DNA"/>
</dbReference>
<dbReference type="AlphaFoldDB" id="A0A8J3D8Q3"/>
<dbReference type="Pfam" id="PF00561">
    <property type="entry name" value="Abhydrolase_1"/>
    <property type="match status" value="1"/>
</dbReference>
<name>A0A8J3D8Q3_9BACT</name>
<dbReference type="FunFam" id="3.40.50.1820:FF:000205">
    <property type="entry name" value="Non-haem bromoperoxidase BPO-A2"/>
    <property type="match status" value="1"/>
</dbReference>
<dbReference type="Proteomes" id="UP000598271">
    <property type="component" value="Unassembled WGS sequence"/>
</dbReference>
<comment type="similarity">
    <text evidence="1">Belongs to the AB hydrolase superfamily. Bacterial non-heme haloperoxidase / perhydrolase family.</text>
</comment>
<reference evidence="3 4" key="1">
    <citation type="journal article" date="2014" name="Int. J. Syst. Evol. Microbiol.">
        <title>Complete genome sequence of Corynebacterium casei LMG S-19264T (=DSM 44701T), isolated from a smear-ripened cheese.</title>
        <authorList>
            <consortium name="US DOE Joint Genome Institute (JGI-PGF)"/>
            <person name="Walter F."/>
            <person name="Albersmeier A."/>
            <person name="Kalinowski J."/>
            <person name="Ruckert C."/>
        </authorList>
    </citation>
    <scope>NUCLEOTIDE SEQUENCE [LARGE SCALE GENOMIC DNA]</scope>
    <source>
        <strain evidence="3 4">KCTC 12866</strain>
    </source>
</reference>
<dbReference type="InterPro" id="IPR000639">
    <property type="entry name" value="Epox_hydrolase-like"/>
</dbReference>
<feature type="domain" description="AB hydrolase-1" evidence="2">
    <location>
        <begin position="26"/>
        <end position="263"/>
    </location>
</feature>
<gene>
    <name evidence="3" type="ORF">GCM10007390_20480</name>
</gene>
<evidence type="ECO:0000259" key="2">
    <source>
        <dbReference type="Pfam" id="PF00561"/>
    </source>
</evidence>
<dbReference type="InterPro" id="IPR029058">
    <property type="entry name" value="AB_hydrolase_fold"/>
</dbReference>
<evidence type="ECO:0000313" key="3">
    <source>
        <dbReference type="EMBL" id="GHB67091.1"/>
    </source>
</evidence>
<dbReference type="PANTHER" id="PTHR43433">
    <property type="entry name" value="HYDROLASE, ALPHA/BETA FOLD FAMILY PROTEIN"/>
    <property type="match status" value="1"/>
</dbReference>
<organism evidence="3 4">
    <name type="scientific">Persicitalea jodogahamensis</name>
    <dbReference type="NCBI Taxonomy" id="402147"/>
    <lineage>
        <taxon>Bacteria</taxon>
        <taxon>Pseudomonadati</taxon>
        <taxon>Bacteroidota</taxon>
        <taxon>Cytophagia</taxon>
        <taxon>Cytophagales</taxon>
        <taxon>Spirosomataceae</taxon>
        <taxon>Persicitalea</taxon>
    </lineage>
</organism>
<protein>
    <submittedName>
        <fullName evidence="3">Arylesterase</fullName>
    </submittedName>
</protein>
<dbReference type="Gene3D" id="3.40.50.1820">
    <property type="entry name" value="alpha/beta hydrolase"/>
    <property type="match status" value="1"/>
</dbReference>
<dbReference type="PRINTS" id="PR00412">
    <property type="entry name" value="EPOXHYDRLASE"/>
</dbReference>
<dbReference type="PRINTS" id="PR00111">
    <property type="entry name" value="ABHYDROLASE"/>
</dbReference>
<comment type="caution">
    <text evidence="3">The sequence shown here is derived from an EMBL/GenBank/DDBJ whole genome shotgun (WGS) entry which is preliminary data.</text>
</comment>
<dbReference type="RefSeq" id="WP_189564354.1">
    <property type="nucleotide sequence ID" value="NZ_BMXF01000002.1"/>
</dbReference>
<sequence length="311" mass="34007">MNFIKAGTDANGNDIKLFYQDLGTGNPVVLIHGWPLSSAMWDYQLAELPKHNMRVIAYDRRGFGQSSKPFDGYDYDTFADDLKAVLDTLDLQNVTLVGMSMGGGEVARYMSRHGGARVSKVAFVSAVTPYMLKAEDNPDGVSHKVFDDMKDNINEDRAAFLQDFSKQFYGVTLLSQPASEAHMQGDFTRTYQASHKATLDCVDAFAATDFRQDLPKINVPTLIIHGTGDKVVPVEASAERTVEAIPHAEYIAYDGAPHGLFYTAKDRLTSDLISFVQQSTGVHQSTDDLPTGNLPGSTSAIDEVTQPGVII</sequence>
<evidence type="ECO:0000313" key="4">
    <source>
        <dbReference type="Proteomes" id="UP000598271"/>
    </source>
</evidence>
<accession>A0A8J3D8Q3</accession>
<dbReference type="GO" id="GO:0003824">
    <property type="term" value="F:catalytic activity"/>
    <property type="evidence" value="ECO:0007669"/>
    <property type="project" value="InterPro"/>
</dbReference>
<dbReference type="PANTHER" id="PTHR43433:SF3">
    <property type="entry name" value="NON-HEME CHLOROPEROXIDASE"/>
    <property type="match status" value="1"/>
</dbReference>
<dbReference type="InterPro" id="IPR000073">
    <property type="entry name" value="AB_hydrolase_1"/>
</dbReference>
<dbReference type="SUPFAM" id="SSF53474">
    <property type="entry name" value="alpha/beta-Hydrolases"/>
    <property type="match status" value="1"/>
</dbReference>